<evidence type="ECO:0008006" key="3">
    <source>
        <dbReference type="Google" id="ProtNLM"/>
    </source>
</evidence>
<reference evidence="1 2" key="1">
    <citation type="submission" date="2018-04" db="EMBL/GenBank/DDBJ databases">
        <title>Marixanthomonas spongiae HN-E44 sp. nov., isolated from a marine sponge.</title>
        <authorList>
            <person name="Luo L."/>
            <person name="Zhuang L."/>
        </authorList>
    </citation>
    <scope>NUCLEOTIDE SEQUENCE [LARGE SCALE GENOMIC DNA]</scope>
    <source>
        <strain evidence="1 2">HN-E44</strain>
    </source>
</reference>
<evidence type="ECO:0000313" key="2">
    <source>
        <dbReference type="Proteomes" id="UP000245962"/>
    </source>
</evidence>
<evidence type="ECO:0000313" key="1">
    <source>
        <dbReference type="EMBL" id="PVW11505.1"/>
    </source>
</evidence>
<keyword evidence="2" id="KW-1185">Reference proteome</keyword>
<sequence length="189" mass="21661">MLLICGLSFAQEFEIGPMFNYERTSFNIPDDSFIIIGEYGGEGSRTTGYESNFSFGVFSQFFLEERIAIAGELFYTKTTSTEFKDIEFTSINFIPYTSLSLIRNGELYLNLGAGIAYMTKTPHFENEELNEKTKNFDFPIKLGLNYRFPKLLIIDVGIHSPFSRIVEDELLRTAYYIGVKIPLNQILNK</sequence>
<dbReference type="SUPFAM" id="SSF56925">
    <property type="entry name" value="OMPA-like"/>
    <property type="match status" value="1"/>
</dbReference>
<accession>A0A2U0HRM2</accession>
<dbReference type="Gene3D" id="2.40.160.20">
    <property type="match status" value="1"/>
</dbReference>
<organism evidence="1 2">
    <name type="scientific">Marixanthomonas spongiae</name>
    <dbReference type="NCBI Taxonomy" id="2174845"/>
    <lineage>
        <taxon>Bacteria</taxon>
        <taxon>Pseudomonadati</taxon>
        <taxon>Bacteroidota</taxon>
        <taxon>Flavobacteriia</taxon>
        <taxon>Flavobacteriales</taxon>
        <taxon>Flavobacteriaceae</taxon>
        <taxon>Marixanthomonas</taxon>
    </lineage>
</organism>
<dbReference type="Proteomes" id="UP000245962">
    <property type="component" value="Unassembled WGS sequence"/>
</dbReference>
<dbReference type="InterPro" id="IPR011250">
    <property type="entry name" value="OMP/PagP_B-barrel"/>
</dbReference>
<comment type="caution">
    <text evidence="1">The sequence shown here is derived from an EMBL/GenBank/DDBJ whole genome shotgun (WGS) entry which is preliminary data.</text>
</comment>
<gene>
    <name evidence="1" type="ORF">DDV96_15755</name>
</gene>
<dbReference type="AlphaFoldDB" id="A0A2U0HRM2"/>
<proteinExistence type="predicted"/>
<dbReference type="EMBL" id="QEHR01000025">
    <property type="protein sequence ID" value="PVW11505.1"/>
    <property type="molecule type" value="Genomic_DNA"/>
</dbReference>
<protein>
    <recommendedName>
        <fullName evidence="3">Outer membrane protein beta-barrel domain-containing protein</fullName>
    </recommendedName>
</protein>
<name>A0A2U0HRM2_9FLAO</name>